<feature type="chain" id="PRO_5037910081" description="GLPGLI family protein" evidence="1">
    <location>
        <begin position="21"/>
        <end position="203"/>
    </location>
</feature>
<evidence type="ECO:0000313" key="3">
    <source>
        <dbReference type="Proteomes" id="UP000622475"/>
    </source>
</evidence>
<comment type="caution">
    <text evidence="2">The sequence shown here is derived from an EMBL/GenBank/DDBJ whole genome shotgun (WGS) entry which is preliminary data.</text>
</comment>
<protein>
    <recommendedName>
        <fullName evidence="4">GLPGLI family protein</fullName>
    </recommendedName>
</protein>
<feature type="signal peptide" evidence="1">
    <location>
        <begin position="1"/>
        <end position="20"/>
    </location>
</feature>
<evidence type="ECO:0000313" key="2">
    <source>
        <dbReference type="EMBL" id="MBE9663456.1"/>
    </source>
</evidence>
<gene>
    <name evidence="2" type="ORF">IRJ16_16330</name>
</gene>
<proteinExistence type="predicted"/>
<reference evidence="2" key="1">
    <citation type="submission" date="2020-10" db="EMBL/GenBank/DDBJ databases">
        <title>Mucilaginibacter mali sp. nov., isolated from rhizosphere soil of apple orchard.</title>
        <authorList>
            <person name="Lee J.-S."/>
            <person name="Kim H.S."/>
            <person name="Kim J.-S."/>
        </authorList>
    </citation>
    <scope>NUCLEOTIDE SEQUENCE</scope>
    <source>
        <strain evidence="2">KCTC 22746</strain>
    </source>
</reference>
<keyword evidence="3" id="KW-1185">Reference proteome</keyword>
<evidence type="ECO:0008006" key="4">
    <source>
        <dbReference type="Google" id="ProtNLM"/>
    </source>
</evidence>
<dbReference type="EMBL" id="JADFFL010000006">
    <property type="protein sequence ID" value="MBE9663456.1"/>
    <property type="molecule type" value="Genomic_DNA"/>
</dbReference>
<keyword evidence="1" id="KW-0732">Signal</keyword>
<name>A0A929PXS0_9SPHI</name>
<dbReference type="Proteomes" id="UP000622475">
    <property type="component" value="Unassembled WGS sequence"/>
</dbReference>
<dbReference type="AlphaFoldDB" id="A0A929PXS0"/>
<accession>A0A929PXS0</accession>
<organism evidence="2 3">
    <name type="scientific">Mucilaginibacter myungsuensis</name>
    <dbReference type="NCBI Taxonomy" id="649104"/>
    <lineage>
        <taxon>Bacteria</taxon>
        <taxon>Pseudomonadati</taxon>
        <taxon>Bacteroidota</taxon>
        <taxon>Sphingobacteriia</taxon>
        <taxon>Sphingobacteriales</taxon>
        <taxon>Sphingobacteriaceae</taxon>
        <taxon>Mucilaginibacter</taxon>
    </lineage>
</organism>
<sequence length="203" mass="23056">MKKFCIALLMLAVISFTAAAQSGVKAGEGWMYGYKSSKLNFTYDYTVRMLDNSVKVFRSKIYADTDKRKSYLIMVDKDLDRNDPKREQKIYVDQTVSITRIQQDMRGDYPVMGAATDSCWLFGVVKGKINAYSNVPEVLITSDEQLRVFQVDDGAMAPVSYAALAPVIKADRAADKQLQKKRLYRAIAKFNDNYLRRAIDKAQ</sequence>
<dbReference type="RefSeq" id="WP_194112687.1">
    <property type="nucleotide sequence ID" value="NZ_JADFFL010000006.1"/>
</dbReference>
<evidence type="ECO:0000256" key="1">
    <source>
        <dbReference type="SAM" id="SignalP"/>
    </source>
</evidence>